<dbReference type="Proteomes" id="UP001189000">
    <property type="component" value="Unassembled WGS sequence"/>
</dbReference>
<organism evidence="1 2">
    <name type="scientific">Elizabethkingia anophelis</name>
    <dbReference type="NCBI Taxonomy" id="1117645"/>
    <lineage>
        <taxon>Bacteria</taxon>
        <taxon>Pseudomonadati</taxon>
        <taxon>Bacteroidota</taxon>
        <taxon>Flavobacteriia</taxon>
        <taxon>Flavobacteriales</taxon>
        <taxon>Weeksellaceae</taxon>
        <taxon>Elizabethkingia</taxon>
    </lineage>
</organism>
<name>A0AAE4NWH7_9FLAO</name>
<reference evidence="1" key="1">
    <citation type="submission" date="2023-02" db="EMBL/GenBank/DDBJ databases">
        <title>Elizabethkingia anophelis draft genomes.</title>
        <authorList>
            <person name="Nicholson A.C."/>
            <person name="Whitney A.M."/>
            <person name="Humrighouse B.W."/>
            <person name="Villarma A."/>
            <person name="Bell M."/>
            <person name="Mcquiston J."/>
        </authorList>
    </citation>
    <scope>NUCLEOTIDE SEQUENCE</scope>
    <source>
        <strain evidence="1">B4955</strain>
    </source>
</reference>
<evidence type="ECO:0000313" key="2">
    <source>
        <dbReference type="Proteomes" id="UP001189000"/>
    </source>
</evidence>
<comment type="caution">
    <text evidence="1">The sequence shown here is derived from an EMBL/GenBank/DDBJ whole genome shotgun (WGS) entry which is preliminary data.</text>
</comment>
<accession>A0AAE4NWH7</accession>
<sequence>MDMDLEQFKSALKTQIKNEYPNGFLQERITMGIEKHRKNFREYISLNPKSNLQEWKEKIERSVNTETTSPNELLVIGIFLLALDEFNP</sequence>
<dbReference type="EMBL" id="NWGY01000001">
    <property type="protein sequence ID" value="MDV3662457.1"/>
    <property type="molecule type" value="Genomic_DNA"/>
</dbReference>
<proteinExistence type="predicted"/>
<gene>
    <name evidence="1" type="ORF">CMU51_00080</name>
</gene>
<evidence type="ECO:0000313" key="1">
    <source>
        <dbReference type="EMBL" id="MDV3662457.1"/>
    </source>
</evidence>
<dbReference type="AlphaFoldDB" id="A0AAE4NWH7"/>
<protein>
    <submittedName>
        <fullName evidence="1">Uncharacterized protein</fullName>
    </submittedName>
</protein>